<evidence type="ECO:0000313" key="2">
    <source>
        <dbReference type="Proteomes" id="UP001412067"/>
    </source>
</evidence>
<dbReference type="Proteomes" id="UP001412067">
    <property type="component" value="Unassembled WGS sequence"/>
</dbReference>
<accession>A0ABR2M2L1</accession>
<comment type="caution">
    <text evidence="1">The sequence shown here is derived from an EMBL/GenBank/DDBJ whole genome shotgun (WGS) entry which is preliminary data.</text>
</comment>
<name>A0ABR2M2L1_9ASPA</name>
<reference evidence="1 2" key="1">
    <citation type="journal article" date="2022" name="Nat. Plants">
        <title>Genomes of leafy and leafless Platanthera orchids illuminate the evolution of mycoheterotrophy.</title>
        <authorList>
            <person name="Li M.H."/>
            <person name="Liu K.W."/>
            <person name="Li Z."/>
            <person name="Lu H.C."/>
            <person name="Ye Q.L."/>
            <person name="Zhang D."/>
            <person name="Wang J.Y."/>
            <person name="Li Y.F."/>
            <person name="Zhong Z.M."/>
            <person name="Liu X."/>
            <person name="Yu X."/>
            <person name="Liu D.K."/>
            <person name="Tu X.D."/>
            <person name="Liu B."/>
            <person name="Hao Y."/>
            <person name="Liao X.Y."/>
            <person name="Jiang Y.T."/>
            <person name="Sun W.H."/>
            <person name="Chen J."/>
            <person name="Chen Y.Q."/>
            <person name="Ai Y."/>
            <person name="Zhai J.W."/>
            <person name="Wu S.S."/>
            <person name="Zhou Z."/>
            <person name="Hsiao Y.Y."/>
            <person name="Wu W.L."/>
            <person name="Chen Y.Y."/>
            <person name="Lin Y.F."/>
            <person name="Hsu J.L."/>
            <person name="Li C.Y."/>
            <person name="Wang Z.W."/>
            <person name="Zhao X."/>
            <person name="Zhong W.Y."/>
            <person name="Ma X.K."/>
            <person name="Ma L."/>
            <person name="Huang J."/>
            <person name="Chen G.Z."/>
            <person name="Huang M.Z."/>
            <person name="Huang L."/>
            <person name="Peng D.H."/>
            <person name="Luo Y.B."/>
            <person name="Zou S.Q."/>
            <person name="Chen S.P."/>
            <person name="Lan S."/>
            <person name="Tsai W.C."/>
            <person name="Van de Peer Y."/>
            <person name="Liu Z.J."/>
        </authorList>
    </citation>
    <scope>NUCLEOTIDE SEQUENCE [LARGE SCALE GENOMIC DNA]</scope>
    <source>
        <strain evidence="1">Lor288</strain>
    </source>
</reference>
<dbReference type="Pfam" id="PF00805">
    <property type="entry name" value="Pentapeptide"/>
    <property type="match status" value="1"/>
</dbReference>
<gene>
    <name evidence="1" type="ORF">KSP40_PGU019782</name>
</gene>
<keyword evidence="2" id="KW-1185">Reference proteome</keyword>
<dbReference type="SUPFAM" id="SSF141571">
    <property type="entry name" value="Pentapeptide repeat-like"/>
    <property type="match status" value="1"/>
</dbReference>
<dbReference type="InterPro" id="IPR001646">
    <property type="entry name" value="5peptide_repeat"/>
</dbReference>
<organism evidence="1 2">
    <name type="scientific">Platanthera guangdongensis</name>
    <dbReference type="NCBI Taxonomy" id="2320717"/>
    <lineage>
        <taxon>Eukaryota</taxon>
        <taxon>Viridiplantae</taxon>
        <taxon>Streptophyta</taxon>
        <taxon>Embryophyta</taxon>
        <taxon>Tracheophyta</taxon>
        <taxon>Spermatophyta</taxon>
        <taxon>Magnoliopsida</taxon>
        <taxon>Liliopsida</taxon>
        <taxon>Asparagales</taxon>
        <taxon>Orchidaceae</taxon>
        <taxon>Orchidoideae</taxon>
        <taxon>Orchideae</taxon>
        <taxon>Orchidinae</taxon>
        <taxon>Platanthera</taxon>
    </lineage>
</organism>
<dbReference type="EMBL" id="JBBWWR010000012">
    <property type="protein sequence ID" value="KAK8958316.1"/>
    <property type="molecule type" value="Genomic_DNA"/>
</dbReference>
<evidence type="ECO:0000313" key="1">
    <source>
        <dbReference type="EMBL" id="KAK8958316.1"/>
    </source>
</evidence>
<sequence length="148" mass="16563">MDWTGDLLAPSTERVDEGATELRCSLGGEEDGKIIEVARHLREEKVTTVLALGWDLSFVDLSYARIRKTTFSHADLHKAKLSVADLVHLVESINAKRNGLLVACGTAFLISPRNVSSPCRRSRMGCQSSGRQQHQQRCREIMEETIRK</sequence>
<proteinExistence type="predicted"/>
<protein>
    <submittedName>
        <fullName evidence="1">Uncharacterized protein</fullName>
    </submittedName>
</protein>